<dbReference type="RefSeq" id="WP_139698585.1">
    <property type="nucleotide sequence ID" value="NZ_CP074074.1"/>
</dbReference>
<evidence type="ECO:0000313" key="2">
    <source>
        <dbReference type="EMBL" id="TNJ41875.1"/>
    </source>
</evidence>
<name>A0A5C4SE61_9FLAO</name>
<dbReference type="Proteomes" id="UP000308713">
    <property type="component" value="Unassembled WGS sequence"/>
</dbReference>
<evidence type="ECO:0000313" key="3">
    <source>
        <dbReference type="Proteomes" id="UP000308713"/>
    </source>
</evidence>
<protein>
    <submittedName>
        <fullName evidence="2">Uncharacterized protein</fullName>
    </submittedName>
</protein>
<comment type="caution">
    <text evidence="2">The sequence shown here is derived from an EMBL/GenBank/DDBJ whole genome shotgun (WGS) entry which is preliminary data.</text>
</comment>
<dbReference type="EMBL" id="VDCS01000016">
    <property type="protein sequence ID" value="TNJ41875.1"/>
    <property type="molecule type" value="Genomic_DNA"/>
</dbReference>
<sequence length="148" mass="16504">MKTTQICRHCGGDYTPKRRGAQKFCSNSCRSRHWYLKQDKTKLPGTTPSQEIAPDTSVTPPKKDSVNLAGVGNAAIGSITADIVQKFFTSKDNQPATKKDLEELKSFFAGKKYFPIHNLPVDVSGRKPYYNIETGHVEYLYLAPFEGS</sequence>
<organism evidence="2 3">
    <name type="scientific">Allotamlana fucoidanivorans</name>
    <dbReference type="NCBI Taxonomy" id="2583814"/>
    <lineage>
        <taxon>Bacteria</taxon>
        <taxon>Pseudomonadati</taxon>
        <taxon>Bacteroidota</taxon>
        <taxon>Flavobacteriia</taxon>
        <taxon>Flavobacteriales</taxon>
        <taxon>Flavobacteriaceae</taxon>
        <taxon>Allotamlana</taxon>
    </lineage>
</organism>
<dbReference type="OrthoDB" id="1363909at2"/>
<feature type="region of interest" description="Disordered" evidence="1">
    <location>
        <begin position="40"/>
        <end position="63"/>
    </location>
</feature>
<gene>
    <name evidence="2" type="ORF">FGF67_15035</name>
</gene>
<dbReference type="AlphaFoldDB" id="A0A5C4SE61"/>
<accession>A0A5C4SE61</accession>
<keyword evidence="3" id="KW-1185">Reference proteome</keyword>
<reference evidence="2 3" key="1">
    <citation type="submission" date="2019-05" db="EMBL/GenBank/DDBJ databases">
        <title>Tamlana fucoidanivorans sp. nov., isolated from the surface of algae collected from Fujian province in China.</title>
        <authorList>
            <person name="Li J."/>
        </authorList>
    </citation>
    <scope>NUCLEOTIDE SEQUENCE [LARGE SCALE GENOMIC DNA]</scope>
    <source>
        <strain evidence="2 3">CW2-9</strain>
    </source>
</reference>
<proteinExistence type="predicted"/>
<evidence type="ECO:0000256" key="1">
    <source>
        <dbReference type="SAM" id="MobiDB-lite"/>
    </source>
</evidence>